<protein>
    <submittedName>
        <fullName evidence="2">Uncharacterized protein</fullName>
    </submittedName>
</protein>
<evidence type="ECO:0000313" key="2">
    <source>
        <dbReference type="EMBL" id="PBK67283.1"/>
    </source>
</evidence>
<dbReference type="Proteomes" id="UP000218334">
    <property type="component" value="Unassembled WGS sequence"/>
</dbReference>
<keyword evidence="1" id="KW-1133">Transmembrane helix</keyword>
<evidence type="ECO:0000313" key="3">
    <source>
        <dbReference type="Proteomes" id="UP000218334"/>
    </source>
</evidence>
<reference evidence="3" key="1">
    <citation type="journal article" date="2017" name="Nat. Ecol. Evol.">
        <title>Genome expansion and lineage-specific genetic innovations in the forest pathogenic fungi Armillaria.</title>
        <authorList>
            <person name="Sipos G."/>
            <person name="Prasanna A.N."/>
            <person name="Walter M.C."/>
            <person name="O'Connor E."/>
            <person name="Balint B."/>
            <person name="Krizsan K."/>
            <person name="Kiss B."/>
            <person name="Hess J."/>
            <person name="Varga T."/>
            <person name="Slot J."/>
            <person name="Riley R."/>
            <person name="Boka B."/>
            <person name="Rigling D."/>
            <person name="Barry K."/>
            <person name="Lee J."/>
            <person name="Mihaltcheva S."/>
            <person name="LaButti K."/>
            <person name="Lipzen A."/>
            <person name="Waldron R."/>
            <person name="Moloney N.M."/>
            <person name="Sperisen C."/>
            <person name="Kredics L."/>
            <person name="Vagvoelgyi C."/>
            <person name="Patrignani A."/>
            <person name="Fitzpatrick D."/>
            <person name="Nagy I."/>
            <person name="Doyle S."/>
            <person name="Anderson J.B."/>
            <person name="Grigoriev I.V."/>
            <person name="Gueldener U."/>
            <person name="Muensterkoetter M."/>
            <person name="Nagy L.G."/>
        </authorList>
    </citation>
    <scope>NUCLEOTIDE SEQUENCE [LARGE SCALE GENOMIC DNA]</scope>
    <source>
        <strain evidence="3">28-4</strain>
    </source>
</reference>
<proteinExistence type="predicted"/>
<evidence type="ECO:0000256" key="1">
    <source>
        <dbReference type="SAM" id="Phobius"/>
    </source>
</evidence>
<feature type="transmembrane region" description="Helical" evidence="1">
    <location>
        <begin position="94"/>
        <end position="116"/>
    </location>
</feature>
<name>A0A2H3BTR5_9AGAR</name>
<gene>
    <name evidence="2" type="ORF">ARMSODRAFT_326767</name>
</gene>
<keyword evidence="1" id="KW-0472">Membrane</keyword>
<keyword evidence="3" id="KW-1185">Reference proteome</keyword>
<accession>A0A2H3BTR5</accession>
<feature type="transmembrane region" description="Helical" evidence="1">
    <location>
        <begin position="21"/>
        <end position="39"/>
    </location>
</feature>
<dbReference type="AlphaFoldDB" id="A0A2H3BTR5"/>
<keyword evidence="1" id="KW-0812">Transmembrane</keyword>
<sequence length="137" mass="15198">MHVEIVCFFEISRSCPMSASVGSSAAAGTLFVLQMYAWLSGFHRLQHYALFLVVLRFVSCHRFTGPLFVMQTLLAVALHLCFVVYICVNACRHVLSASLLILMILAASQAWFCAAYKLLARIYVLHTTAAMKGAVHL</sequence>
<feature type="transmembrane region" description="Helical" evidence="1">
    <location>
        <begin position="68"/>
        <end position="88"/>
    </location>
</feature>
<organism evidence="2 3">
    <name type="scientific">Armillaria solidipes</name>
    <dbReference type="NCBI Taxonomy" id="1076256"/>
    <lineage>
        <taxon>Eukaryota</taxon>
        <taxon>Fungi</taxon>
        <taxon>Dikarya</taxon>
        <taxon>Basidiomycota</taxon>
        <taxon>Agaricomycotina</taxon>
        <taxon>Agaricomycetes</taxon>
        <taxon>Agaricomycetidae</taxon>
        <taxon>Agaricales</taxon>
        <taxon>Marasmiineae</taxon>
        <taxon>Physalacriaceae</taxon>
        <taxon>Armillaria</taxon>
    </lineage>
</organism>
<dbReference type="EMBL" id="KZ293437">
    <property type="protein sequence ID" value="PBK67283.1"/>
    <property type="molecule type" value="Genomic_DNA"/>
</dbReference>